<comment type="catalytic activity">
    <reaction evidence="8 10">
        <text>GTP + H2O = GDP + phosphate + H(+)</text>
        <dbReference type="Rhea" id="RHEA:19669"/>
        <dbReference type="ChEBI" id="CHEBI:15377"/>
        <dbReference type="ChEBI" id="CHEBI:15378"/>
        <dbReference type="ChEBI" id="CHEBI:37565"/>
        <dbReference type="ChEBI" id="CHEBI:43474"/>
        <dbReference type="ChEBI" id="CHEBI:58189"/>
        <dbReference type="EC" id="3.6.5.4"/>
    </reaction>
</comment>
<comment type="similarity">
    <text evidence="10">Belongs to the GTP-binding SRP family. FtsY subfamily.</text>
</comment>
<dbReference type="Pfam" id="PF02881">
    <property type="entry name" value="SRP54_N"/>
    <property type="match status" value="1"/>
</dbReference>
<dbReference type="InterPro" id="IPR036225">
    <property type="entry name" value="SRP/SRP_N"/>
</dbReference>
<keyword evidence="1 10" id="KW-1003">Cell membrane</keyword>
<feature type="binding site" evidence="10">
    <location>
        <begin position="421"/>
        <end position="424"/>
    </location>
    <ligand>
        <name>GTP</name>
        <dbReference type="ChEBI" id="CHEBI:37565"/>
    </ligand>
</feature>
<evidence type="ECO:0000256" key="1">
    <source>
        <dbReference type="ARBA" id="ARBA00022475"/>
    </source>
</evidence>
<comment type="subcellular location">
    <subcellularLocation>
        <location evidence="10">Cell membrane</location>
        <topology evidence="10">Peripheral membrane protein</topology>
        <orientation evidence="10">Cytoplasmic side</orientation>
    </subcellularLocation>
    <subcellularLocation>
        <location evidence="10">Cytoplasm</location>
    </subcellularLocation>
</comment>
<keyword evidence="5 10" id="KW-0342">GTP-binding</keyword>
<dbReference type="EC" id="3.6.5.4" evidence="10"/>
<comment type="function">
    <text evidence="9">Involved in targeting and insertion of nascent membrane proteins into the cytoplasmic membrane. Acts as a receptor for the complex formed by the signal recognition particle (SRP) and the ribosome-nascent chain (RNC). Interaction with SRP-RNC leads to the transfer of the RNC complex to the Sec translocase for insertion into the membrane, the hydrolysis of GTP by both Ffh and FtsY, and the dissociation of the SRP-FtsY complex into the individual components.</text>
</comment>
<evidence type="ECO:0000256" key="9">
    <source>
        <dbReference type="ARBA" id="ARBA00053570"/>
    </source>
</evidence>
<dbReference type="GO" id="GO:0006614">
    <property type="term" value="P:SRP-dependent cotranslational protein targeting to membrane"/>
    <property type="evidence" value="ECO:0007669"/>
    <property type="project" value="InterPro"/>
</dbReference>
<protein>
    <recommendedName>
        <fullName evidence="10">Signal recognition particle receptor FtsY</fullName>
        <shortName evidence="10">SRP receptor</shortName>
        <ecNumber evidence="10">3.6.5.4</ecNumber>
    </recommendedName>
</protein>
<dbReference type="SMART" id="SM00382">
    <property type="entry name" value="AAA"/>
    <property type="match status" value="1"/>
</dbReference>
<dbReference type="FunFam" id="1.20.120.140:FF:000002">
    <property type="entry name" value="Signal recognition particle receptor FtsY"/>
    <property type="match status" value="1"/>
</dbReference>
<dbReference type="GO" id="GO:0005047">
    <property type="term" value="F:signal recognition particle binding"/>
    <property type="evidence" value="ECO:0007669"/>
    <property type="project" value="TreeGrafter"/>
</dbReference>
<keyword evidence="7 10" id="KW-0675">Receptor</keyword>
<keyword evidence="3 10" id="KW-0547">Nucleotide-binding</keyword>
<reference evidence="12 13" key="1">
    <citation type="submission" date="2018-10" db="EMBL/GenBank/DDBJ databases">
        <title>Genomic Encyclopedia of Type Strains, Phase IV (KMG-IV): sequencing the most valuable type-strain genomes for metagenomic binning, comparative biology and taxonomic classification.</title>
        <authorList>
            <person name="Goeker M."/>
        </authorList>
    </citation>
    <scope>NUCLEOTIDE SEQUENCE [LARGE SCALE GENOMIC DNA]</scope>
    <source>
        <strain evidence="12 13">DSM 15521</strain>
    </source>
</reference>
<dbReference type="SMART" id="SM00962">
    <property type="entry name" value="SRP54"/>
    <property type="match status" value="1"/>
</dbReference>
<comment type="caution">
    <text evidence="12">The sequence shown here is derived from an EMBL/GenBank/DDBJ whole genome shotgun (WGS) entry which is preliminary data.</text>
</comment>
<keyword evidence="13" id="KW-1185">Reference proteome</keyword>
<accession>A0A420W8Z4</accession>
<dbReference type="InterPro" id="IPR013822">
    <property type="entry name" value="Signal_recog_particl_SRP54_hlx"/>
</dbReference>
<dbReference type="GO" id="GO:0005525">
    <property type="term" value="F:GTP binding"/>
    <property type="evidence" value="ECO:0007669"/>
    <property type="project" value="UniProtKB-UniRule"/>
</dbReference>
<dbReference type="Gene3D" id="3.40.50.300">
    <property type="entry name" value="P-loop containing nucleotide triphosphate hydrolases"/>
    <property type="match status" value="1"/>
</dbReference>
<proteinExistence type="inferred from homology"/>
<feature type="binding site" evidence="10">
    <location>
        <begin position="357"/>
        <end position="361"/>
    </location>
    <ligand>
        <name>GTP</name>
        <dbReference type="ChEBI" id="CHEBI:37565"/>
    </ligand>
</feature>
<comment type="subunit">
    <text evidence="10">Part of the signal recognition particle protein translocation system, which is composed of SRP and FtsY.</text>
</comment>
<dbReference type="Gene3D" id="1.20.120.140">
    <property type="entry name" value="Signal recognition particle SRP54, nucleotide-binding domain"/>
    <property type="match status" value="1"/>
</dbReference>
<feature type="binding site" evidence="10">
    <location>
        <begin position="275"/>
        <end position="282"/>
    </location>
    <ligand>
        <name>GTP</name>
        <dbReference type="ChEBI" id="CHEBI:37565"/>
    </ligand>
</feature>
<dbReference type="NCBIfam" id="TIGR00064">
    <property type="entry name" value="ftsY"/>
    <property type="match status" value="1"/>
</dbReference>
<keyword evidence="6 10" id="KW-0472">Membrane</keyword>
<evidence type="ECO:0000259" key="11">
    <source>
        <dbReference type="PROSITE" id="PS00300"/>
    </source>
</evidence>
<feature type="domain" description="SRP54-type proteins GTP-binding" evidence="11">
    <location>
        <begin position="442"/>
        <end position="455"/>
    </location>
</feature>
<evidence type="ECO:0000313" key="12">
    <source>
        <dbReference type="EMBL" id="RKQ63789.1"/>
    </source>
</evidence>
<dbReference type="InterPro" id="IPR004390">
    <property type="entry name" value="SR_rcpt_FtsY"/>
</dbReference>
<dbReference type="CDD" id="cd17874">
    <property type="entry name" value="FtsY"/>
    <property type="match status" value="1"/>
</dbReference>
<dbReference type="GO" id="GO:0003924">
    <property type="term" value="F:GTPase activity"/>
    <property type="evidence" value="ECO:0007669"/>
    <property type="project" value="UniProtKB-UniRule"/>
</dbReference>
<dbReference type="InterPro" id="IPR042101">
    <property type="entry name" value="SRP54_N_sf"/>
</dbReference>
<dbReference type="EMBL" id="RBIE01000001">
    <property type="protein sequence ID" value="RKQ63789.1"/>
    <property type="molecule type" value="Genomic_DNA"/>
</dbReference>
<dbReference type="SUPFAM" id="SSF52540">
    <property type="entry name" value="P-loop containing nucleoside triphosphate hydrolases"/>
    <property type="match status" value="1"/>
</dbReference>
<evidence type="ECO:0000313" key="13">
    <source>
        <dbReference type="Proteomes" id="UP000280881"/>
    </source>
</evidence>
<evidence type="ECO:0000256" key="4">
    <source>
        <dbReference type="ARBA" id="ARBA00022801"/>
    </source>
</evidence>
<dbReference type="GO" id="GO:0005737">
    <property type="term" value="C:cytoplasm"/>
    <property type="evidence" value="ECO:0007669"/>
    <property type="project" value="UniProtKB-SubCell"/>
</dbReference>
<evidence type="ECO:0000256" key="10">
    <source>
        <dbReference type="HAMAP-Rule" id="MF_00920"/>
    </source>
</evidence>
<dbReference type="PANTHER" id="PTHR43134">
    <property type="entry name" value="SIGNAL RECOGNITION PARTICLE RECEPTOR SUBUNIT ALPHA"/>
    <property type="match status" value="1"/>
</dbReference>
<name>A0A420W8Z4_9BACT</name>
<evidence type="ECO:0000256" key="7">
    <source>
        <dbReference type="ARBA" id="ARBA00023170"/>
    </source>
</evidence>
<dbReference type="PROSITE" id="PS00300">
    <property type="entry name" value="SRP54"/>
    <property type="match status" value="1"/>
</dbReference>
<keyword evidence="2 10" id="KW-0963">Cytoplasm</keyword>
<evidence type="ECO:0000256" key="8">
    <source>
        <dbReference type="ARBA" id="ARBA00048027"/>
    </source>
</evidence>
<dbReference type="SMART" id="SM00963">
    <property type="entry name" value="SRP54_N"/>
    <property type="match status" value="1"/>
</dbReference>
<dbReference type="PANTHER" id="PTHR43134:SF1">
    <property type="entry name" value="SIGNAL RECOGNITION PARTICLE RECEPTOR SUBUNIT ALPHA"/>
    <property type="match status" value="1"/>
</dbReference>
<gene>
    <name evidence="10" type="primary">ftsY</name>
    <name evidence="12" type="ORF">C7457_0670</name>
</gene>
<dbReference type="Pfam" id="PF00448">
    <property type="entry name" value="SRP54"/>
    <property type="match status" value="1"/>
</dbReference>
<dbReference type="AlphaFoldDB" id="A0A420W8Z4"/>
<organism evidence="12 13">
    <name type="scientific">Thermovibrio guaymasensis</name>
    <dbReference type="NCBI Taxonomy" id="240167"/>
    <lineage>
        <taxon>Bacteria</taxon>
        <taxon>Pseudomonadati</taxon>
        <taxon>Aquificota</taxon>
        <taxon>Aquificia</taxon>
        <taxon>Desulfurobacteriales</taxon>
        <taxon>Desulfurobacteriaceae</taxon>
        <taxon>Thermovibrio</taxon>
    </lineage>
</organism>
<dbReference type="InterPro" id="IPR000897">
    <property type="entry name" value="SRP54_GTPase_dom"/>
</dbReference>
<dbReference type="FunFam" id="3.40.50.300:FF:000053">
    <property type="entry name" value="Signal recognition particle receptor FtsY"/>
    <property type="match status" value="1"/>
</dbReference>
<evidence type="ECO:0000256" key="2">
    <source>
        <dbReference type="ARBA" id="ARBA00022490"/>
    </source>
</evidence>
<dbReference type="Proteomes" id="UP000280881">
    <property type="component" value="Unassembled WGS sequence"/>
</dbReference>
<keyword evidence="4 10" id="KW-0378">Hydrolase</keyword>
<dbReference type="HAMAP" id="MF_00920">
    <property type="entry name" value="FtsY"/>
    <property type="match status" value="1"/>
</dbReference>
<dbReference type="GO" id="GO:0005886">
    <property type="term" value="C:plasma membrane"/>
    <property type="evidence" value="ECO:0007669"/>
    <property type="project" value="UniProtKB-SubCell"/>
</dbReference>
<evidence type="ECO:0000256" key="5">
    <source>
        <dbReference type="ARBA" id="ARBA00023134"/>
    </source>
</evidence>
<dbReference type="OrthoDB" id="9804720at2"/>
<dbReference type="SUPFAM" id="SSF47364">
    <property type="entry name" value="Domain of the SRP/SRP receptor G-proteins"/>
    <property type="match status" value="1"/>
</dbReference>
<evidence type="ECO:0000256" key="6">
    <source>
        <dbReference type="ARBA" id="ARBA00023136"/>
    </source>
</evidence>
<dbReference type="InterPro" id="IPR027417">
    <property type="entry name" value="P-loop_NTPase"/>
</dbReference>
<dbReference type="InterPro" id="IPR003593">
    <property type="entry name" value="AAA+_ATPase"/>
</dbReference>
<dbReference type="RefSeq" id="WP_121170022.1">
    <property type="nucleotide sequence ID" value="NZ_RBIE01000001.1"/>
</dbReference>
<sequence>MFGFFRRKPSLKEELKKNPNQPEKWLKLAQEREKEAPEALYNALIYSGGELVDSVAKTLKNLVIYREFEPYLEKIEKELGKEYSSFFEGMAQEYRGNLQAARNLYDVARNSANPLLSFLSSYHIALLYMKEGLYEFAYKVFKELEGKVPQEYEFDYTVKKREVEEKLGLTGSRILKTFKEGLKKTRDALGLSDFRGRKVDESLFEELEERLILADVGVNATMELVDYLKREAKKRKLKSSDQLLELLKEKLKEILVNCRGEINLSEKPSVILVLGVNGVGKTTTIGKLAKQLKDRGYSVVLAAADTFRAAAIEQLEVWADRAGVRIVKASEGTDPAAVVYDAIQSVKAKEDDVLIVDTAGRLHNKERLMKEIHKIKKVIGREFPGQPAEILLVLDANTGQNAISQAKAFKEITDVTGIALTKLDGTAKGGIVIAICNELKIPIKLVGIGEKIEDLRPFDPEEFVEGLFEEEPSTQ</sequence>
<evidence type="ECO:0000256" key="3">
    <source>
        <dbReference type="ARBA" id="ARBA00022741"/>
    </source>
</evidence>